<feature type="domain" description="Fibronectin type-III" evidence="3">
    <location>
        <begin position="240"/>
        <end position="324"/>
    </location>
</feature>
<dbReference type="PANTHER" id="PTHR24099:SF11">
    <property type="entry name" value="FIBRONECTIN TYPE III DOMAIN-CONTAINING 3BA-RELATED"/>
    <property type="match status" value="1"/>
</dbReference>
<name>A0A5N5TMG5_9CRUS</name>
<reference evidence="4 5" key="1">
    <citation type="journal article" date="2019" name="PLoS Biol.">
        <title>Sex chromosomes control vertical transmission of feminizing Wolbachia symbionts in an isopod.</title>
        <authorList>
            <person name="Becking T."/>
            <person name="Chebbi M.A."/>
            <person name="Giraud I."/>
            <person name="Moumen B."/>
            <person name="Laverre T."/>
            <person name="Caubet Y."/>
            <person name="Peccoud J."/>
            <person name="Gilbert C."/>
            <person name="Cordaux R."/>
        </authorList>
    </citation>
    <scope>NUCLEOTIDE SEQUENCE [LARGE SCALE GENOMIC DNA]</scope>
    <source>
        <strain evidence="4">ANa2</strain>
        <tissue evidence="4">Whole body excluding digestive tract and cuticle</tissue>
    </source>
</reference>
<sequence>MHSSNPIHNTPPLSPKKETVLLRKPDEETLNGEMSAEGTQVQLQELLSTIKPEVTGIGPYCADVHWTIPDLSNLSSEKGISESSLQFEVFLNGCSYDKVTDTNLALTNLRPGTEYKLYIVCFCNGIRAYQTAKQSFSTKPTVPDPPQPPRLVDRKKQSLLLKWNAPKENGAKILHYSLEMKGGHLNTWTEIYRNKNKEFLITKLRPQTSYRFRLLANNEVGNSEYSPEIIATTVGLAPTQPNPPCLEETTVHSLKLSWQQRSSDESFSLEMDDACNEYGFMPVFSGSETSFTCHNLRRNSDYRFRNINGKSPYSEIACYRTLPDIPQPPSVPMMKGKHLSDRLCLTWSPPRDHGGIPVSNYLLQIDKGSGFETIYYGPVTECEVTSLSAGSTYRFRCLAESVGGKSKWSAEALLTTKPVVPGPCKPPRLLAKPKAHTLQLKWGYPEYEGGASVTEFQMDMITPDTERRQVYCGRDLECTVASLLPGRAYMFLLRASNRIGAGPWSEPYEVVSGAGPPDTPKPPLLACKGPHVVVVSWDEPINNGASIEQYVVNMAELKRFLPSTLEWFQRDSLIVVQVSCPNTESSESSSTCGDMESELTYVTAYTGSMVCASNVAGAGPFSSSASVTTPAAPPASVAHITSSPEATEATLYWTEPACHGDPISHYNIEVGERTVSTPGPVLEFTVDQLLPETMYKLRIQAVNSVGPSPFSGVHKLTTQPLPPPPPRIELVKASFNSLRLKWGEGRNPELLKYCLQMECYNPHTKISDGTNHSFKVGKLEENSTYRLRICASNEAGLGPFSDPLEFTTTKAPPPPIKAPRISEGDDKSYCVEWCGVRCPGEDHIIYRLQVLQSGKDQDYSLVHVGSESSYTLKDLKPQTGYYVRVCGVRMCGDKEVVAGAYSSPTLFNTPKVEEVETPVGPTCTAKKQSLEWHLLTDHQKALAILALFSLLAFVAAYVLSPSPQA</sequence>
<gene>
    <name evidence="4" type="primary">FNDC3A</name>
    <name evidence="4" type="ORF">Anas_02491</name>
</gene>
<evidence type="ECO:0000256" key="2">
    <source>
        <dbReference type="SAM" id="Phobius"/>
    </source>
</evidence>
<feature type="region of interest" description="Disordered" evidence="1">
    <location>
        <begin position="1"/>
        <end position="20"/>
    </location>
</feature>
<organism evidence="4 5">
    <name type="scientific">Armadillidium nasatum</name>
    <dbReference type="NCBI Taxonomy" id="96803"/>
    <lineage>
        <taxon>Eukaryota</taxon>
        <taxon>Metazoa</taxon>
        <taxon>Ecdysozoa</taxon>
        <taxon>Arthropoda</taxon>
        <taxon>Crustacea</taxon>
        <taxon>Multicrustacea</taxon>
        <taxon>Malacostraca</taxon>
        <taxon>Eumalacostraca</taxon>
        <taxon>Peracarida</taxon>
        <taxon>Isopoda</taxon>
        <taxon>Oniscidea</taxon>
        <taxon>Crinocheta</taxon>
        <taxon>Armadillidiidae</taxon>
        <taxon>Armadillidium</taxon>
    </lineage>
</organism>
<dbReference type="PROSITE" id="PS50853">
    <property type="entry name" value="FN3"/>
    <property type="match status" value="7"/>
</dbReference>
<evidence type="ECO:0000256" key="1">
    <source>
        <dbReference type="SAM" id="MobiDB-lite"/>
    </source>
</evidence>
<feature type="domain" description="Fibronectin type-III" evidence="3">
    <location>
        <begin position="328"/>
        <end position="419"/>
    </location>
</feature>
<feature type="domain" description="Fibronectin type-III" evidence="3">
    <location>
        <begin position="423"/>
        <end position="517"/>
    </location>
</feature>
<dbReference type="Proteomes" id="UP000326759">
    <property type="component" value="Unassembled WGS sequence"/>
</dbReference>
<evidence type="ECO:0000259" key="3">
    <source>
        <dbReference type="PROSITE" id="PS50853"/>
    </source>
</evidence>
<protein>
    <submittedName>
        <fullName evidence="4">Fibronectin type-III domain-containing protein 3a</fullName>
    </submittedName>
</protein>
<evidence type="ECO:0000313" key="5">
    <source>
        <dbReference type="Proteomes" id="UP000326759"/>
    </source>
</evidence>
<dbReference type="InterPro" id="IPR036116">
    <property type="entry name" value="FN3_sf"/>
</dbReference>
<dbReference type="InterPro" id="IPR003961">
    <property type="entry name" value="FN3_dom"/>
</dbReference>
<dbReference type="EMBL" id="SEYY01000384">
    <property type="protein sequence ID" value="KAB7507374.1"/>
    <property type="molecule type" value="Genomic_DNA"/>
</dbReference>
<keyword evidence="2" id="KW-1133">Transmembrane helix</keyword>
<feature type="domain" description="Fibronectin type-III" evidence="3">
    <location>
        <begin position="722"/>
        <end position="812"/>
    </location>
</feature>
<dbReference type="OrthoDB" id="443915at2759"/>
<dbReference type="SUPFAM" id="SSF49265">
    <property type="entry name" value="Fibronectin type III"/>
    <property type="match status" value="5"/>
</dbReference>
<keyword evidence="2" id="KW-0812">Transmembrane</keyword>
<dbReference type="CDD" id="cd00063">
    <property type="entry name" value="FN3"/>
    <property type="match status" value="7"/>
</dbReference>
<comment type="caution">
    <text evidence="4">The sequence shown here is derived from an EMBL/GenBank/DDBJ whole genome shotgun (WGS) entry which is preliminary data.</text>
</comment>
<dbReference type="SMART" id="SM00060">
    <property type="entry name" value="FN3"/>
    <property type="match status" value="9"/>
</dbReference>
<feature type="transmembrane region" description="Helical" evidence="2">
    <location>
        <begin position="941"/>
        <end position="959"/>
    </location>
</feature>
<dbReference type="InterPro" id="IPR050617">
    <property type="entry name" value="E3_ligase_FN3/SPRY"/>
</dbReference>
<dbReference type="InterPro" id="IPR013783">
    <property type="entry name" value="Ig-like_fold"/>
</dbReference>
<dbReference type="PANTHER" id="PTHR24099">
    <property type="entry name" value="E3 UBIQUITIN-PROTEIN LIGASE TRIM36-RELATED"/>
    <property type="match status" value="1"/>
</dbReference>
<feature type="domain" description="Fibronectin type-III" evidence="3">
    <location>
        <begin position="145"/>
        <end position="236"/>
    </location>
</feature>
<dbReference type="Pfam" id="PF00041">
    <property type="entry name" value="fn3"/>
    <property type="match status" value="5"/>
</dbReference>
<dbReference type="Gene3D" id="2.60.40.10">
    <property type="entry name" value="Immunoglobulins"/>
    <property type="match status" value="9"/>
</dbReference>
<feature type="domain" description="Fibronectin type-III" evidence="3">
    <location>
        <begin position="633"/>
        <end position="721"/>
    </location>
</feature>
<evidence type="ECO:0000313" key="4">
    <source>
        <dbReference type="EMBL" id="KAB7507374.1"/>
    </source>
</evidence>
<keyword evidence="5" id="KW-1185">Reference proteome</keyword>
<accession>A0A5N5TMG5</accession>
<dbReference type="AlphaFoldDB" id="A0A5N5TMG5"/>
<feature type="domain" description="Fibronectin type-III" evidence="3">
    <location>
        <begin position="815"/>
        <end position="912"/>
    </location>
</feature>
<keyword evidence="2" id="KW-0472">Membrane</keyword>
<proteinExistence type="predicted"/>